<feature type="transmembrane region" description="Helical" evidence="7">
    <location>
        <begin position="92"/>
        <end position="109"/>
    </location>
</feature>
<keyword evidence="10" id="KW-1185">Reference proteome</keyword>
<evidence type="ECO:0000256" key="7">
    <source>
        <dbReference type="RuleBase" id="RU366058"/>
    </source>
</evidence>
<feature type="transmembrane region" description="Helical" evidence="7">
    <location>
        <begin position="170"/>
        <end position="194"/>
    </location>
</feature>
<sequence length="199" mass="21729">MIAVAGHDPLRIAARIAPFVGLLACVAVVAWGLRTGVLQSQENLRAFIESLGWPGPIVYTILSAAVVVFPIVPGGLLVISAPVLFGGLWGTVLNYVAVCAGSFVNFWIARRYGMPLIRRLFPEHIVDKWLSWTEHRNFARGFALAIAMPIAPDDLLCYIAGTTSMTWRRYALIILTCKPWALIAYGLGVSALLAKVLPW</sequence>
<keyword evidence="4 7" id="KW-0812">Transmembrane</keyword>
<evidence type="ECO:0000256" key="1">
    <source>
        <dbReference type="ARBA" id="ARBA00004651"/>
    </source>
</evidence>
<feature type="transmembrane region" description="Helical" evidence="7">
    <location>
        <begin position="53"/>
        <end position="72"/>
    </location>
</feature>
<dbReference type="RefSeq" id="WP_211345943.1">
    <property type="nucleotide sequence ID" value="NZ_BAAAMD010000002.1"/>
</dbReference>
<dbReference type="Proteomes" id="UP000316196">
    <property type="component" value="Unassembled WGS sequence"/>
</dbReference>
<evidence type="ECO:0000256" key="2">
    <source>
        <dbReference type="ARBA" id="ARBA00008640"/>
    </source>
</evidence>
<comment type="subcellular location">
    <subcellularLocation>
        <location evidence="1 7">Cell membrane</location>
        <topology evidence="1 7">Multi-pass membrane protein</topology>
    </subcellularLocation>
</comment>
<evidence type="ECO:0000256" key="6">
    <source>
        <dbReference type="ARBA" id="ARBA00023136"/>
    </source>
</evidence>
<evidence type="ECO:0000313" key="9">
    <source>
        <dbReference type="EMBL" id="TQL58204.1"/>
    </source>
</evidence>
<dbReference type="InterPro" id="IPR015414">
    <property type="entry name" value="TMEM64"/>
</dbReference>
<evidence type="ECO:0000256" key="5">
    <source>
        <dbReference type="ARBA" id="ARBA00022989"/>
    </source>
</evidence>
<comment type="similarity">
    <text evidence="2 7">Belongs to the TVP38/TMEM64 family.</text>
</comment>
<evidence type="ECO:0000313" key="10">
    <source>
        <dbReference type="Proteomes" id="UP000316196"/>
    </source>
</evidence>
<organism evidence="9 10">
    <name type="scientific">Propioniferax innocua</name>
    <dbReference type="NCBI Taxonomy" id="1753"/>
    <lineage>
        <taxon>Bacteria</taxon>
        <taxon>Bacillati</taxon>
        <taxon>Actinomycetota</taxon>
        <taxon>Actinomycetes</taxon>
        <taxon>Propionibacteriales</taxon>
        <taxon>Propionibacteriaceae</taxon>
        <taxon>Propioniferax</taxon>
    </lineage>
</organism>
<evidence type="ECO:0000256" key="4">
    <source>
        <dbReference type="ARBA" id="ARBA00022692"/>
    </source>
</evidence>
<dbReference type="GO" id="GO:0005886">
    <property type="term" value="C:plasma membrane"/>
    <property type="evidence" value="ECO:0007669"/>
    <property type="project" value="UniProtKB-SubCell"/>
</dbReference>
<dbReference type="PANTHER" id="PTHR12677">
    <property type="entry name" value="GOLGI APPARATUS MEMBRANE PROTEIN TVP38-RELATED"/>
    <property type="match status" value="1"/>
</dbReference>
<keyword evidence="5 7" id="KW-1133">Transmembrane helix</keyword>
<evidence type="ECO:0000256" key="3">
    <source>
        <dbReference type="ARBA" id="ARBA00022475"/>
    </source>
</evidence>
<comment type="caution">
    <text evidence="9">The sequence shown here is derived from an EMBL/GenBank/DDBJ whole genome shotgun (WGS) entry which is preliminary data.</text>
</comment>
<keyword evidence="6 7" id="KW-0472">Membrane</keyword>
<dbReference type="InterPro" id="IPR032816">
    <property type="entry name" value="VTT_dom"/>
</dbReference>
<dbReference type="AlphaFoldDB" id="A0A542ZCX8"/>
<proteinExistence type="inferred from homology"/>
<name>A0A542ZCX8_9ACTN</name>
<dbReference type="PANTHER" id="PTHR12677:SF49">
    <property type="entry name" value="TVP38_TMEM64 FAMILY MEMBRANE PROTEIN"/>
    <property type="match status" value="1"/>
</dbReference>
<evidence type="ECO:0000259" key="8">
    <source>
        <dbReference type="Pfam" id="PF09335"/>
    </source>
</evidence>
<dbReference type="Pfam" id="PF09335">
    <property type="entry name" value="VTT_dom"/>
    <property type="match status" value="1"/>
</dbReference>
<comment type="caution">
    <text evidence="7">Lacks conserved residue(s) required for the propagation of feature annotation.</text>
</comment>
<dbReference type="EMBL" id="VFOR01000002">
    <property type="protein sequence ID" value="TQL58204.1"/>
    <property type="molecule type" value="Genomic_DNA"/>
</dbReference>
<reference evidence="9 10" key="1">
    <citation type="submission" date="2019-06" db="EMBL/GenBank/DDBJ databases">
        <title>Sequencing the genomes of 1000 actinobacteria strains.</title>
        <authorList>
            <person name="Klenk H.-P."/>
        </authorList>
    </citation>
    <scope>NUCLEOTIDE SEQUENCE [LARGE SCALE GENOMIC DNA]</scope>
    <source>
        <strain evidence="9 10">DSM 8251</strain>
    </source>
</reference>
<protein>
    <recommendedName>
        <fullName evidence="7">TVP38/TMEM64 family membrane protein</fullName>
    </recommendedName>
</protein>
<keyword evidence="3 7" id="KW-1003">Cell membrane</keyword>
<gene>
    <name evidence="9" type="ORF">FB460_2058</name>
</gene>
<accession>A0A542ZCX8</accession>
<feature type="transmembrane region" description="Helical" evidence="7">
    <location>
        <begin position="12"/>
        <end position="33"/>
    </location>
</feature>
<feature type="domain" description="VTT" evidence="8">
    <location>
        <begin position="72"/>
        <end position="188"/>
    </location>
</feature>